<gene>
    <name evidence="1" type="ORF">BV22DRAFT_1041822</name>
</gene>
<sequence length="353" mass="40152">MSSVVHPQALSLDVHQLQCLPGMTHASSPQVTGLTQPEIVDGHKFHPTTEAGGDDISHPGTVAFDEAMLDHYTDSELFSFIENAPNIVTTRVEATKTLSQNLVAKIIHNTERDDEIAAIEFARKLGILVPAVRRALIHPDEMLGSCLVLERVHGRTLEQLWAEIGWRRTLRVAWQLRRYLQKMHAVTSLKAGGLATGSVCSTSFQGLYPPVSYASPEAFTGYINWWLTKCRPRQRQPCHDLTLEPLRQHVFVHQDIAPRNMILDARNRLWLIDWGFAGFYPPYMEYIGIEAAEMPWLRASTWHARLARWRWTVLRWIAAGPTGPHIRPFKALGEVHRRSCLFRTEKTPYSQVD</sequence>
<organism evidence="1 2">
    <name type="scientific">Leucogyrophana mollusca</name>
    <dbReference type="NCBI Taxonomy" id="85980"/>
    <lineage>
        <taxon>Eukaryota</taxon>
        <taxon>Fungi</taxon>
        <taxon>Dikarya</taxon>
        <taxon>Basidiomycota</taxon>
        <taxon>Agaricomycotina</taxon>
        <taxon>Agaricomycetes</taxon>
        <taxon>Agaricomycetidae</taxon>
        <taxon>Boletales</taxon>
        <taxon>Boletales incertae sedis</taxon>
        <taxon>Leucogyrophana</taxon>
    </lineage>
</organism>
<dbReference type="Proteomes" id="UP000790709">
    <property type="component" value="Unassembled WGS sequence"/>
</dbReference>
<reference evidence="1" key="1">
    <citation type="journal article" date="2021" name="New Phytol.">
        <title>Evolutionary innovations through gain and loss of genes in the ectomycorrhizal Boletales.</title>
        <authorList>
            <person name="Wu G."/>
            <person name="Miyauchi S."/>
            <person name="Morin E."/>
            <person name="Kuo A."/>
            <person name="Drula E."/>
            <person name="Varga T."/>
            <person name="Kohler A."/>
            <person name="Feng B."/>
            <person name="Cao Y."/>
            <person name="Lipzen A."/>
            <person name="Daum C."/>
            <person name="Hundley H."/>
            <person name="Pangilinan J."/>
            <person name="Johnson J."/>
            <person name="Barry K."/>
            <person name="LaButti K."/>
            <person name="Ng V."/>
            <person name="Ahrendt S."/>
            <person name="Min B."/>
            <person name="Choi I.G."/>
            <person name="Park H."/>
            <person name="Plett J.M."/>
            <person name="Magnuson J."/>
            <person name="Spatafora J.W."/>
            <person name="Nagy L.G."/>
            <person name="Henrissat B."/>
            <person name="Grigoriev I.V."/>
            <person name="Yang Z.L."/>
            <person name="Xu J."/>
            <person name="Martin F.M."/>
        </authorList>
    </citation>
    <scope>NUCLEOTIDE SEQUENCE</scope>
    <source>
        <strain evidence="1">KUC20120723A-06</strain>
    </source>
</reference>
<comment type="caution">
    <text evidence="1">The sequence shown here is derived from an EMBL/GenBank/DDBJ whole genome shotgun (WGS) entry which is preliminary data.</text>
</comment>
<keyword evidence="2" id="KW-1185">Reference proteome</keyword>
<proteinExistence type="predicted"/>
<accession>A0ACB8AXT9</accession>
<evidence type="ECO:0000313" key="1">
    <source>
        <dbReference type="EMBL" id="KAH7918345.1"/>
    </source>
</evidence>
<dbReference type="EMBL" id="MU266802">
    <property type="protein sequence ID" value="KAH7918345.1"/>
    <property type="molecule type" value="Genomic_DNA"/>
</dbReference>
<name>A0ACB8AXT9_9AGAM</name>
<protein>
    <submittedName>
        <fullName evidence="1">Uncharacterized protein</fullName>
    </submittedName>
</protein>
<evidence type="ECO:0000313" key="2">
    <source>
        <dbReference type="Proteomes" id="UP000790709"/>
    </source>
</evidence>